<gene>
    <name evidence="2" type="ORF">GCM10011395_27260</name>
</gene>
<dbReference type="RefSeq" id="WP_188448398.1">
    <property type="nucleotide sequence ID" value="NZ_BMDW01000018.1"/>
</dbReference>
<dbReference type="InterPro" id="IPR004360">
    <property type="entry name" value="Glyas_Fos-R_dOase_dom"/>
</dbReference>
<feature type="domain" description="Glyoxalase/fosfomycin resistance/dioxygenase" evidence="1">
    <location>
        <begin position="7"/>
        <end position="121"/>
    </location>
</feature>
<name>A0ABQ1H1D6_9SPHN</name>
<dbReference type="InterPro" id="IPR029068">
    <property type="entry name" value="Glyas_Bleomycin-R_OHBP_Dase"/>
</dbReference>
<dbReference type="PANTHER" id="PTHR36503">
    <property type="entry name" value="BLR2520 PROTEIN"/>
    <property type="match status" value="1"/>
</dbReference>
<accession>A0ABQ1H1D6</accession>
<organism evidence="2 3">
    <name type="scientific">Sphingomonas psychrolutea</name>
    <dbReference type="NCBI Taxonomy" id="1259676"/>
    <lineage>
        <taxon>Bacteria</taxon>
        <taxon>Pseudomonadati</taxon>
        <taxon>Pseudomonadota</taxon>
        <taxon>Alphaproteobacteria</taxon>
        <taxon>Sphingomonadales</taxon>
        <taxon>Sphingomonadaceae</taxon>
        <taxon>Sphingomonas</taxon>
    </lineage>
</organism>
<evidence type="ECO:0000259" key="1">
    <source>
        <dbReference type="Pfam" id="PF00903"/>
    </source>
</evidence>
<proteinExistence type="predicted"/>
<dbReference type="SUPFAM" id="SSF54593">
    <property type="entry name" value="Glyoxalase/Bleomycin resistance protein/Dihydroxybiphenyl dioxygenase"/>
    <property type="match status" value="1"/>
</dbReference>
<dbReference type="Proteomes" id="UP000618591">
    <property type="component" value="Unassembled WGS sequence"/>
</dbReference>
<protein>
    <submittedName>
        <fullName evidence="2">Glyoxalase</fullName>
    </submittedName>
</protein>
<comment type="caution">
    <text evidence="2">The sequence shown here is derived from an EMBL/GenBank/DDBJ whole genome shotgun (WGS) entry which is preliminary data.</text>
</comment>
<reference evidence="3" key="1">
    <citation type="journal article" date="2019" name="Int. J. Syst. Evol. Microbiol.">
        <title>The Global Catalogue of Microorganisms (GCM) 10K type strain sequencing project: providing services to taxonomists for standard genome sequencing and annotation.</title>
        <authorList>
            <consortium name="The Broad Institute Genomics Platform"/>
            <consortium name="The Broad Institute Genome Sequencing Center for Infectious Disease"/>
            <person name="Wu L."/>
            <person name="Ma J."/>
        </authorList>
    </citation>
    <scope>NUCLEOTIDE SEQUENCE [LARGE SCALE GENOMIC DNA]</scope>
    <source>
        <strain evidence="3">CGMCC 1.10106</strain>
    </source>
</reference>
<evidence type="ECO:0000313" key="2">
    <source>
        <dbReference type="EMBL" id="GGA55412.1"/>
    </source>
</evidence>
<evidence type="ECO:0000313" key="3">
    <source>
        <dbReference type="Proteomes" id="UP000618591"/>
    </source>
</evidence>
<dbReference type="Pfam" id="PF00903">
    <property type="entry name" value="Glyoxalase"/>
    <property type="match status" value="1"/>
</dbReference>
<keyword evidence="3" id="KW-1185">Reference proteome</keyword>
<dbReference type="PANTHER" id="PTHR36503:SF2">
    <property type="entry name" value="BLR2408 PROTEIN"/>
    <property type="match status" value="1"/>
</dbReference>
<sequence>MTKRIFISLPVADIAASTAFYEAIGCTRDSDFSNDAVASLHWSDAITFMLATPAFYGTLTSKPIADAKASSAALFALSLASRAAVDAFAAAALAAGGREVHGAEDEGFMYSRGVEDPDGNGFGPFWMDPDAATDALRETETAAS</sequence>
<dbReference type="Gene3D" id="3.10.180.10">
    <property type="entry name" value="2,3-Dihydroxybiphenyl 1,2-Dioxygenase, domain 1"/>
    <property type="match status" value="1"/>
</dbReference>
<dbReference type="EMBL" id="BMDW01000018">
    <property type="protein sequence ID" value="GGA55412.1"/>
    <property type="molecule type" value="Genomic_DNA"/>
</dbReference>